<proteinExistence type="predicted"/>
<dbReference type="Pfam" id="PF00704">
    <property type="entry name" value="Glyco_hydro_18"/>
    <property type="match status" value="1"/>
</dbReference>
<dbReference type="InterPro" id="IPR017853">
    <property type="entry name" value="GH"/>
</dbReference>
<dbReference type="SMART" id="SM00636">
    <property type="entry name" value="Glyco_18"/>
    <property type="match status" value="1"/>
</dbReference>
<dbReference type="Gene3D" id="3.20.20.80">
    <property type="entry name" value="Glycosidases"/>
    <property type="match status" value="1"/>
</dbReference>
<dbReference type="InterPro" id="IPR036366">
    <property type="entry name" value="PGBDSf"/>
</dbReference>
<sequence>MASYHGRFGRVAFTLTGAALWALTGIPIEAASIPVATNLVAQGPNGVQNPGTSLTYSATAQGHGGTIEYQFWEQTASGWKVVQNYSPQNSFTIHNAAAGSYPVAVYALTAQQIKAGDWSQAVHQQFVANVGSQVILTASSSSISTNEPLTLTAQALHLINPVYQFWYKTPRGQWVGSNYGTSPTFTFHPKQPGTYDLVVYAKDPVAPDTAEFSVWNTAEVTASSPNSPPLSVGYGNFSLSGTTPGSSWYDMIHHYNQLTTIAPLWYKAHRTGSLTQTASQTQITTVVNQAATEHLAVWPTIRMNKPLPQGWANTEEATQLIKELTQTAQSNHYQGYTLDFESLNTTGGSTLVTFVSNLAQALHAQNQKLMVDVLPLPDSRYPYAELAQYANYLNILAYPEYTTGSPSLTAPNPGPTEGLPWVKAAISAALKVVPARQLLLGIAPYGQSWTYTNQGFQSGLAIPDRTIEENLAHQAGQWVFDPVQGELQISTGSTATAPSAPLSANSSSNPAVQNLQNILNVVLLRYALSHNLTPPALLATSGIVGHNTTQAIQAFQEDFHVPGATLGVYGPSTAQSLQQVIQQENIGDTVSWDENSEAAGILIQAAIAARFRGISIWRLGYQSPSLWDVLKANLN</sequence>
<dbReference type="PANTHER" id="PTHR46066:SF2">
    <property type="entry name" value="CHITINASE DOMAIN-CONTAINING PROTEIN 1"/>
    <property type="match status" value="1"/>
</dbReference>
<evidence type="ECO:0000313" key="3">
    <source>
        <dbReference type="Proteomes" id="UP000242699"/>
    </source>
</evidence>
<dbReference type="PROSITE" id="PS51910">
    <property type="entry name" value="GH18_2"/>
    <property type="match status" value="1"/>
</dbReference>
<dbReference type="Gene3D" id="3.10.50.10">
    <property type="match status" value="1"/>
</dbReference>
<organism evidence="2 3">
    <name type="scientific">Sulfobacillus benefaciens</name>
    <dbReference type="NCBI Taxonomy" id="453960"/>
    <lineage>
        <taxon>Bacteria</taxon>
        <taxon>Bacillati</taxon>
        <taxon>Bacillota</taxon>
        <taxon>Clostridia</taxon>
        <taxon>Eubacteriales</taxon>
        <taxon>Clostridiales Family XVII. Incertae Sedis</taxon>
        <taxon>Sulfobacillus</taxon>
    </lineage>
</organism>
<dbReference type="EMBL" id="PXYT01000005">
    <property type="protein sequence ID" value="PSR30960.1"/>
    <property type="molecule type" value="Genomic_DNA"/>
</dbReference>
<feature type="domain" description="GH18" evidence="1">
    <location>
        <begin position="228"/>
        <end position="635"/>
    </location>
</feature>
<dbReference type="InterPro" id="IPR001223">
    <property type="entry name" value="Glyco_hydro18_cat"/>
</dbReference>
<comment type="caution">
    <text evidence="2">The sequence shown here is derived from an EMBL/GenBank/DDBJ whole genome shotgun (WGS) entry which is preliminary data.</text>
</comment>
<reference evidence="2 3" key="1">
    <citation type="journal article" date="2014" name="BMC Genomics">
        <title>Comparison of environmental and isolate Sulfobacillus genomes reveals diverse carbon, sulfur, nitrogen, and hydrogen metabolisms.</title>
        <authorList>
            <person name="Justice N.B."/>
            <person name="Norman A."/>
            <person name="Brown C.T."/>
            <person name="Singh A."/>
            <person name="Thomas B.C."/>
            <person name="Banfield J.F."/>
        </authorList>
    </citation>
    <scope>NUCLEOTIDE SEQUENCE [LARGE SCALE GENOMIC DNA]</scope>
    <source>
        <strain evidence="2">AMDSBA1</strain>
    </source>
</reference>
<dbReference type="Proteomes" id="UP000242699">
    <property type="component" value="Unassembled WGS sequence"/>
</dbReference>
<dbReference type="InterPro" id="IPR011583">
    <property type="entry name" value="Chitinase_II/V-like_cat"/>
</dbReference>
<evidence type="ECO:0000313" key="2">
    <source>
        <dbReference type="EMBL" id="PSR30960.1"/>
    </source>
</evidence>
<dbReference type="GO" id="GO:0008061">
    <property type="term" value="F:chitin binding"/>
    <property type="evidence" value="ECO:0007669"/>
    <property type="project" value="InterPro"/>
</dbReference>
<dbReference type="InterPro" id="IPR029070">
    <property type="entry name" value="Chitinase_insertion_sf"/>
</dbReference>
<gene>
    <name evidence="2" type="ORF">C7B43_03655</name>
</gene>
<dbReference type="InterPro" id="IPR036365">
    <property type="entry name" value="PGBD-like_sf"/>
</dbReference>
<dbReference type="Gene3D" id="1.10.101.10">
    <property type="entry name" value="PGBD-like superfamily/PGBD"/>
    <property type="match status" value="1"/>
</dbReference>
<protein>
    <recommendedName>
        <fullName evidence="1">GH18 domain-containing protein</fullName>
    </recommendedName>
</protein>
<dbReference type="SUPFAM" id="SSF51445">
    <property type="entry name" value="(Trans)glycosidases"/>
    <property type="match status" value="1"/>
</dbReference>
<accession>A0A2T2X8Z0</accession>
<dbReference type="SUPFAM" id="SSF47090">
    <property type="entry name" value="PGBD-like"/>
    <property type="match status" value="1"/>
</dbReference>
<dbReference type="AlphaFoldDB" id="A0A2T2X8Z0"/>
<evidence type="ECO:0000259" key="1">
    <source>
        <dbReference type="PROSITE" id="PS51910"/>
    </source>
</evidence>
<dbReference type="GO" id="GO:0005975">
    <property type="term" value="P:carbohydrate metabolic process"/>
    <property type="evidence" value="ECO:0007669"/>
    <property type="project" value="InterPro"/>
</dbReference>
<name>A0A2T2X8Z0_9FIRM</name>
<dbReference type="PANTHER" id="PTHR46066">
    <property type="entry name" value="CHITINASE DOMAIN-CONTAINING PROTEIN 1 FAMILY MEMBER"/>
    <property type="match status" value="1"/>
</dbReference>